<feature type="signal peptide" evidence="1">
    <location>
        <begin position="1"/>
        <end position="20"/>
    </location>
</feature>
<proteinExistence type="predicted"/>
<feature type="chain" id="PRO_5045515937" evidence="1">
    <location>
        <begin position="21"/>
        <end position="112"/>
    </location>
</feature>
<evidence type="ECO:0000313" key="2">
    <source>
        <dbReference type="EMBL" id="KAK6765025.1"/>
    </source>
</evidence>
<sequence length="112" mass="12731">MLLHLVSALTLLLASEDLVCHPFLDEFSTLRFCTTADLQYIELAVTEEYRRNVQAVKETKTVSYGPLVLNMKSPLNDAIATGNVVLPYHLAHATTYDFARFEPPKRLRRHQA</sequence>
<comment type="caution">
    <text evidence="2">The sequence shown here is derived from an EMBL/GenBank/DDBJ whole genome shotgun (WGS) entry which is preliminary data.</text>
</comment>
<organism evidence="2 3">
    <name type="scientific">Necator americanus</name>
    <name type="common">Human hookworm</name>
    <dbReference type="NCBI Taxonomy" id="51031"/>
    <lineage>
        <taxon>Eukaryota</taxon>
        <taxon>Metazoa</taxon>
        <taxon>Ecdysozoa</taxon>
        <taxon>Nematoda</taxon>
        <taxon>Chromadorea</taxon>
        <taxon>Rhabditida</taxon>
        <taxon>Rhabditina</taxon>
        <taxon>Rhabditomorpha</taxon>
        <taxon>Strongyloidea</taxon>
        <taxon>Ancylostomatidae</taxon>
        <taxon>Bunostominae</taxon>
        <taxon>Necator</taxon>
    </lineage>
</organism>
<protein>
    <submittedName>
        <fullName evidence="2">Uncharacterized protein</fullName>
    </submittedName>
</protein>
<reference evidence="2 3" key="1">
    <citation type="submission" date="2023-08" db="EMBL/GenBank/DDBJ databases">
        <title>A Necator americanus chromosomal reference genome.</title>
        <authorList>
            <person name="Ilik V."/>
            <person name="Petrzelkova K.J."/>
            <person name="Pardy F."/>
            <person name="Fuh T."/>
            <person name="Niatou-Singa F.S."/>
            <person name="Gouil Q."/>
            <person name="Baker L."/>
            <person name="Ritchie M.E."/>
            <person name="Jex A.R."/>
            <person name="Gazzola D."/>
            <person name="Li H."/>
            <person name="Toshio Fujiwara R."/>
            <person name="Zhan B."/>
            <person name="Aroian R.V."/>
            <person name="Pafco B."/>
            <person name="Schwarz E.M."/>
        </authorList>
    </citation>
    <scope>NUCLEOTIDE SEQUENCE [LARGE SCALE GENOMIC DNA]</scope>
    <source>
        <strain evidence="2 3">Aroian</strain>
        <tissue evidence="2">Whole animal</tissue>
    </source>
</reference>
<evidence type="ECO:0000256" key="1">
    <source>
        <dbReference type="SAM" id="SignalP"/>
    </source>
</evidence>
<name>A0ABR1EQW8_NECAM</name>
<keyword evidence="3" id="KW-1185">Reference proteome</keyword>
<gene>
    <name evidence="2" type="primary">Necator_chrX.g25260</name>
    <name evidence="2" type="ORF">RB195_025094</name>
</gene>
<evidence type="ECO:0000313" key="3">
    <source>
        <dbReference type="Proteomes" id="UP001303046"/>
    </source>
</evidence>
<accession>A0ABR1EQW8</accession>
<dbReference type="EMBL" id="JAVFWL010000006">
    <property type="protein sequence ID" value="KAK6765025.1"/>
    <property type="molecule type" value="Genomic_DNA"/>
</dbReference>
<keyword evidence="1" id="KW-0732">Signal</keyword>
<dbReference type="Proteomes" id="UP001303046">
    <property type="component" value="Unassembled WGS sequence"/>
</dbReference>